<dbReference type="RefSeq" id="WP_047915711.1">
    <property type="nucleotide sequence ID" value="NZ_LN774769.1"/>
</dbReference>
<proteinExistence type="predicted"/>
<feature type="signal peptide" evidence="1">
    <location>
        <begin position="1"/>
        <end position="24"/>
    </location>
</feature>
<accession>A0A0D6DYP5</accession>
<dbReference type="AlphaFoldDB" id="A0A0D6DYP5"/>
<reference evidence="3" key="1">
    <citation type="submission" date="2015-01" db="EMBL/GenBank/DDBJ databases">
        <authorList>
            <person name="Andreevskaya M."/>
        </authorList>
    </citation>
    <scope>NUCLEOTIDE SEQUENCE [LARGE SCALE GENOMIC DNA]</scope>
    <source>
        <strain evidence="3">MKFS47</strain>
    </source>
</reference>
<dbReference type="PROSITE" id="PS51257">
    <property type="entry name" value="PROKAR_LIPOPROTEIN"/>
    <property type="match status" value="1"/>
</dbReference>
<evidence type="ECO:0000313" key="3">
    <source>
        <dbReference type="Proteomes" id="UP000033166"/>
    </source>
</evidence>
<protein>
    <recommendedName>
        <fullName evidence="4">Lipoprotein</fullName>
    </recommendedName>
</protein>
<name>A0A0D6DYP5_9LACT</name>
<evidence type="ECO:0000256" key="1">
    <source>
        <dbReference type="SAM" id="SignalP"/>
    </source>
</evidence>
<gene>
    <name evidence="2" type="ORF">LACPI_1403</name>
</gene>
<organism evidence="2 3">
    <name type="scientific">Pseudolactococcus piscium MKFS47</name>
    <dbReference type="NCBI Taxonomy" id="297352"/>
    <lineage>
        <taxon>Bacteria</taxon>
        <taxon>Bacillati</taxon>
        <taxon>Bacillota</taxon>
        <taxon>Bacilli</taxon>
        <taxon>Lactobacillales</taxon>
        <taxon>Streptococcaceae</taxon>
        <taxon>Pseudolactococcus</taxon>
    </lineage>
</organism>
<evidence type="ECO:0000313" key="2">
    <source>
        <dbReference type="EMBL" id="CEN28603.1"/>
    </source>
</evidence>
<evidence type="ECO:0008006" key="4">
    <source>
        <dbReference type="Google" id="ProtNLM"/>
    </source>
</evidence>
<dbReference type="HOGENOM" id="CLU_879385_0_0_9"/>
<dbReference type="KEGG" id="lpk:LACPI_1403"/>
<sequence>MKFKKLGIFSVVVAGAVVLTACGAKDNKATFIKDNETLSKSSTQKFDMNLEKLKVTASGEKKMYAPIINGYLADFKLSGESVTDGKNSSVTLKFNMLGQSIPIDMILKEKNPYLKLDTLEPVLNLYMQTTGASAYYNGLDMTPIKGKYLDINAIAKESGQASKDVTSLTQAQTKKATEQALDVLDKSDFSKDGSAITLTVSGKNIAKVTKAYINALPKETQASFEDMTKQKDLDKEIADVIKTITITTDSKKKTSHMTIAFTGKETDGVGLSGEASLDMTYSDKKVTVKVPANTDVIKSTDELTKMMTAAMQLKTN</sequence>
<dbReference type="Proteomes" id="UP000033166">
    <property type="component" value="Chromosome I"/>
</dbReference>
<feature type="chain" id="PRO_5038966966" description="Lipoprotein" evidence="1">
    <location>
        <begin position="25"/>
        <end position="316"/>
    </location>
</feature>
<dbReference type="EMBL" id="LN774769">
    <property type="protein sequence ID" value="CEN28603.1"/>
    <property type="molecule type" value="Genomic_DNA"/>
</dbReference>
<keyword evidence="1" id="KW-0732">Signal</keyword>